<dbReference type="GO" id="GO:0016757">
    <property type="term" value="F:glycosyltransferase activity"/>
    <property type="evidence" value="ECO:0007669"/>
    <property type="project" value="UniProtKB-KW"/>
</dbReference>
<dbReference type="InterPro" id="IPR012338">
    <property type="entry name" value="Beta-lactam/transpept-like"/>
</dbReference>
<dbReference type="EC" id="2.4.1.129" evidence="17"/>
<dbReference type="EMBL" id="JNAL01000018">
    <property type="protein sequence ID" value="KGF94752.1"/>
    <property type="molecule type" value="Genomic_DNA"/>
</dbReference>
<dbReference type="Pfam" id="PF00905">
    <property type="entry name" value="Transpeptidase"/>
    <property type="match status" value="1"/>
</dbReference>
<dbReference type="Gene3D" id="3.90.1310.10">
    <property type="entry name" value="Penicillin-binding protein 2a (Domain 2)"/>
    <property type="match status" value="1"/>
</dbReference>
<dbReference type="PANTHER" id="PTHR30627">
    <property type="entry name" value="PEPTIDOGLYCAN D,D-TRANSPEPTIDASE"/>
    <property type="match status" value="1"/>
</dbReference>
<dbReference type="InterPro" id="IPR050515">
    <property type="entry name" value="Beta-lactam/transpept"/>
</dbReference>
<evidence type="ECO:0000256" key="4">
    <source>
        <dbReference type="ARBA" id="ARBA00022475"/>
    </source>
</evidence>
<keyword evidence="6" id="KW-0645">Protease</keyword>
<evidence type="ECO:0000256" key="6">
    <source>
        <dbReference type="ARBA" id="ARBA00022670"/>
    </source>
</evidence>
<dbReference type="PANTHER" id="PTHR30627:SF2">
    <property type="entry name" value="PEPTIDOGLYCAN D,D-TRANSPEPTIDASE MRDA"/>
    <property type="match status" value="1"/>
</dbReference>
<evidence type="ECO:0000256" key="9">
    <source>
        <dbReference type="ARBA" id="ARBA00022960"/>
    </source>
</evidence>
<keyword evidence="8" id="KW-0378">Hydrolase</keyword>
<sequence length="596" mass="66438">MTKISPNKKPISLKRQPLVLLIFSSISFLLILFRLIFIQLLNYESFKEMSDENRIRLIASQPIRGRILDKNGYVLADSRVKYSVIIKPQSVNKSNWEKHKSTISNLLNIDKNLIQKKYSDGLKNQKLSVIILDDLNVDQLIKFKENEANLISFEIATKLIRSYPHKSLAAHVIGYTQPITESEYKFLSKKGYKLNDLIGRTGIEAVYEDFIRGEWGGEMVEVNSLGKFQRSLGIRPPVQGNDIQLTLDLNLQLVAEEALKDKKAGAIIVMDPRDGAIRAMVSRPNFDLNFFSQDFKPEKEYNNIFNSPEKPLFNRALNAYDPGSVWKIVTALAGLESGKFPRDTMLDTKPCITYGNQCFREHNDLGFGVIGYEDALRVSSNTFFYQVGYGVGVDEIHKVSRKLGFNSLSGIEISEQENIGLVASSEWAKEGRGWGQPGRTPWVPEDIASMSIGQFVVQVTPIQIARAYAAIANGGYLVTPHLTKKNVESLLDKKRIPIDIDPQNIQLIKSGLRKVVESGTGVSINYGVSNLPPVSGKTGTAEDGEGGLDHAWFVCFAPSEKSELLVVAFAQNTPGGGSVHALPMAKQILKVWNEKN</sequence>
<dbReference type="GO" id="GO:0005886">
    <property type="term" value="C:plasma membrane"/>
    <property type="evidence" value="ECO:0007669"/>
    <property type="project" value="UniProtKB-SubCell"/>
</dbReference>
<dbReference type="InterPro" id="IPR005311">
    <property type="entry name" value="PBP_dimer"/>
</dbReference>
<keyword evidence="7 14" id="KW-0812">Transmembrane</keyword>
<keyword evidence="11 14" id="KW-1133">Transmembrane helix</keyword>
<dbReference type="GO" id="GO:0051301">
    <property type="term" value="P:cell division"/>
    <property type="evidence" value="ECO:0007669"/>
    <property type="project" value="UniProtKB-KW"/>
</dbReference>
<dbReference type="AlphaFoldDB" id="A0A0A1ZYP1"/>
<accession>A0A0A1ZYP1</accession>
<evidence type="ECO:0000256" key="8">
    <source>
        <dbReference type="ARBA" id="ARBA00022801"/>
    </source>
</evidence>
<evidence type="ECO:0000259" key="16">
    <source>
        <dbReference type="Pfam" id="PF03717"/>
    </source>
</evidence>
<keyword evidence="4" id="KW-1003">Cell membrane</keyword>
<dbReference type="InterPro" id="IPR017790">
    <property type="entry name" value="Penicillin-binding_protein_2"/>
</dbReference>
<evidence type="ECO:0000313" key="18">
    <source>
        <dbReference type="Proteomes" id="UP000030355"/>
    </source>
</evidence>
<dbReference type="GO" id="GO:0071972">
    <property type="term" value="F:peptidoglycan L,D-transpeptidase activity"/>
    <property type="evidence" value="ECO:0007669"/>
    <property type="project" value="TreeGrafter"/>
</dbReference>
<dbReference type="RefSeq" id="WP_072014847.1">
    <property type="nucleotide sequence ID" value="NZ_CP138977.1"/>
</dbReference>
<dbReference type="InterPro" id="IPR036138">
    <property type="entry name" value="PBP_dimer_sf"/>
</dbReference>
<comment type="similarity">
    <text evidence="3">Belongs to the transpeptidase family.</text>
</comment>
<reference evidence="18" key="1">
    <citation type="journal article" date="2014" name="Sci. Data">
        <title>Genomes of diverse isolates of the marine cyanobacterium Prochlorococcus.</title>
        <authorList>
            <person name="Biller S."/>
            <person name="Berube P."/>
            <person name="Thompson J."/>
            <person name="Kelly L."/>
            <person name="Roggensack S."/>
            <person name="Awad L."/>
            <person name="Roache-Johnson K."/>
            <person name="Ding H."/>
            <person name="Giovannoni S.J."/>
            <person name="Moore L.R."/>
            <person name="Chisholm S.W."/>
        </authorList>
    </citation>
    <scope>NUCLEOTIDE SEQUENCE [LARGE SCALE GENOMIC DNA]</scope>
    <source>
        <strain evidence="18">MIT 9201</strain>
    </source>
</reference>
<keyword evidence="17" id="KW-0328">Glycosyltransferase</keyword>
<evidence type="ECO:0000256" key="5">
    <source>
        <dbReference type="ARBA" id="ARBA00022519"/>
    </source>
</evidence>
<comment type="subcellular location">
    <subcellularLocation>
        <location evidence="2">Cell membrane</location>
    </subcellularLocation>
    <subcellularLocation>
        <location evidence="1">Membrane</location>
        <topology evidence="1">Single-pass membrane protein</topology>
    </subcellularLocation>
</comment>
<evidence type="ECO:0000256" key="7">
    <source>
        <dbReference type="ARBA" id="ARBA00022692"/>
    </source>
</evidence>
<keyword evidence="12 14" id="KW-0472">Membrane</keyword>
<gene>
    <name evidence="17" type="ORF">EU95_1970</name>
</gene>
<dbReference type="GO" id="GO:0006508">
    <property type="term" value="P:proteolysis"/>
    <property type="evidence" value="ECO:0007669"/>
    <property type="project" value="UniProtKB-KW"/>
</dbReference>
<dbReference type="Gene3D" id="3.30.1390.30">
    <property type="entry name" value="Penicillin-binding protein 2a, domain 3"/>
    <property type="match status" value="1"/>
</dbReference>
<dbReference type="eggNOG" id="COG0768">
    <property type="taxonomic scope" value="Bacteria"/>
</dbReference>
<keyword evidence="10" id="KW-0573">Peptidoglycan synthesis</keyword>
<evidence type="ECO:0000256" key="10">
    <source>
        <dbReference type="ARBA" id="ARBA00022984"/>
    </source>
</evidence>
<dbReference type="OrthoDB" id="9766847at2"/>
<evidence type="ECO:0000256" key="1">
    <source>
        <dbReference type="ARBA" id="ARBA00004167"/>
    </source>
</evidence>
<organism evidence="17 18">
    <name type="scientific">Prochlorococcus marinus str. MIT 9201</name>
    <dbReference type="NCBI Taxonomy" id="93057"/>
    <lineage>
        <taxon>Bacteria</taxon>
        <taxon>Bacillati</taxon>
        <taxon>Cyanobacteriota</taxon>
        <taxon>Cyanophyceae</taxon>
        <taxon>Synechococcales</taxon>
        <taxon>Prochlorococcaceae</taxon>
        <taxon>Prochlorococcus</taxon>
    </lineage>
</organism>
<dbReference type="GO" id="GO:0009252">
    <property type="term" value="P:peptidoglycan biosynthetic process"/>
    <property type="evidence" value="ECO:0007669"/>
    <property type="project" value="UniProtKB-KW"/>
</dbReference>
<comment type="caution">
    <text evidence="17">The sequence shown here is derived from an EMBL/GenBank/DDBJ whole genome shotgun (WGS) entry which is preliminary data.</text>
</comment>
<dbReference type="GO" id="GO:0009002">
    <property type="term" value="F:serine-type D-Ala-D-Ala carboxypeptidase activity"/>
    <property type="evidence" value="ECO:0007669"/>
    <property type="project" value="InterPro"/>
</dbReference>
<evidence type="ECO:0000256" key="11">
    <source>
        <dbReference type="ARBA" id="ARBA00022989"/>
    </source>
</evidence>
<dbReference type="Gene3D" id="3.40.710.10">
    <property type="entry name" value="DD-peptidase/beta-lactamase superfamily"/>
    <property type="match status" value="1"/>
</dbReference>
<evidence type="ECO:0000256" key="2">
    <source>
        <dbReference type="ARBA" id="ARBA00004236"/>
    </source>
</evidence>
<feature type="domain" description="Penicillin-binding protein transpeptidase" evidence="15">
    <location>
        <begin position="265"/>
        <end position="589"/>
    </location>
</feature>
<keyword evidence="13" id="KW-0961">Cell wall biogenesis/degradation</keyword>
<evidence type="ECO:0000256" key="14">
    <source>
        <dbReference type="SAM" id="Phobius"/>
    </source>
</evidence>
<dbReference type="NCBIfam" id="TIGR03423">
    <property type="entry name" value="pbp2_mrdA"/>
    <property type="match status" value="1"/>
</dbReference>
<feature type="transmembrane region" description="Helical" evidence="14">
    <location>
        <begin position="20"/>
        <end position="41"/>
    </location>
</feature>
<name>A0A0A1ZYP1_PROMR</name>
<evidence type="ECO:0000256" key="12">
    <source>
        <dbReference type="ARBA" id="ARBA00023136"/>
    </source>
</evidence>
<dbReference type="InterPro" id="IPR001460">
    <property type="entry name" value="PCN-bd_Tpept"/>
</dbReference>
<dbReference type="SUPFAM" id="SSF56519">
    <property type="entry name" value="Penicillin binding protein dimerisation domain"/>
    <property type="match status" value="1"/>
</dbReference>
<feature type="domain" description="Penicillin-binding protein dimerisation" evidence="16">
    <location>
        <begin position="61"/>
        <end position="230"/>
    </location>
</feature>
<dbReference type="STRING" id="93057.EU95_1970"/>
<dbReference type="Proteomes" id="UP000030355">
    <property type="component" value="Unassembled WGS sequence"/>
</dbReference>
<evidence type="ECO:0000313" key="17">
    <source>
        <dbReference type="EMBL" id="KGF94752.1"/>
    </source>
</evidence>
<dbReference type="GO" id="GO:0071555">
    <property type="term" value="P:cell wall organization"/>
    <property type="evidence" value="ECO:0007669"/>
    <property type="project" value="UniProtKB-KW"/>
</dbReference>
<keyword evidence="17" id="KW-0132">Cell division</keyword>
<evidence type="ECO:0000256" key="13">
    <source>
        <dbReference type="ARBA" id="ARBA00023316"/>
    </source>
</evidence>
<dbReference type="GO" id="GO:0008360">
    <property type="term" value="P:regulation of cell shape"/>
    <property type="evidence" value="ECO:0007669"/>
    <property type="project" value="UniProtKB-KW"/>
</dbReference>
<keyword evidence="5" id="KW-0997">Cell inner membrane</keyword>
<evidence type="ECO:0000259" key="15">
    <source>
        <dbReference type="Pfam" id="PF00905"/>
    </source>
</evidence>
<keyword evidence="17" id="KW-0131">Cell cycle</keyword>
<evidence type="ECO:0000256" key="3">
    <source>
        <dbReference type="ARBA" id="ARBA00007171"/>
    </source>
</evidence>
<keyword evidence="9" id="KW-0133">Cell shape</keyword>
<dbReference type="GO" id="GO:0008658">
    <property type="term" value="F:penicillin binding"/>
    <property type="evidence" value="ECO:0007669"/>
    <property type="project" value="InterPro"/>
</dbReference>
<protein>
    <submittedName>
        <fullName evidence="17">Cell division protein FtsI (Peptidoglycan synthetase)</fullName>
        <ecNumber evidence="17">2.4.1.129</ecNumber>
    </submittedName>
</protein>
<dbReference type="SUPFAM" id="SSF56601">
    <property type="entry name" value="beta-lactamase/transpeptidase-like"/>
    <property type="match status" value="1"/>
</dbReference>
<proteinExistence type="inferred from homology"/>
<dbReference type="Pfam" id="PF03717">
    <property type="entry name" value="PBP_dimer"/>
    <property type="match status" value="1"/>
</dbReference>
<keyword evidence="17" id="KW-0808">Transferase</keyword>